<keyword evidence="4" id="KW-0574">Periplasm</keyword>
<organism evidence="7 8">
    <name type="scientific">Abyssibacter profundi</name>
    <dbReference type="NCBI Taxonomy" id="2182787"/>
    <lineage>
        <taxon>Bacteria</taxon>
        <taxon>Pseudomonadati</taxon>
        <taxon>Pseudomonadota</taxon>
        <taxon>Gammaproteobacteria</taxon>
        <taxon>Chromatiales</taxon>
        <taxon>Oceanococcaceae</taxon>
        <taxon>Abyssibacter</taxon>
    </lineage>
</organism>
<dbReference type="GO" id="GO:0051082">
    <property type="term" value="F:unfolded protein binding"/>
    <property type="evidence" value="ECO:0007669"/>
    <property type="project" value="TreeGrafter"/>
</dbReference>
<dbReference type="PANTHER" id="PTHR38102">
    <property type="entry name" value="PERIPLASMIC CHAPERONE SPY"/>
    <property type="match status" value="1"/>
</dbReference>
<evidence type="ECO:0000256" key="1">
    <source>
        <dbReference type="ARBA" id="ARBA00004418"/>
    </source>
</evidence>
<dbReference type="OrthoDB" id="6227479at2"/>
<sequence>MSRSQRATSSSAIRTSGGLFMSAVCRVQSGFGEGFTFLYLIATQLDVGNRYKCVVNHPRSTKMKRLITALLIAATGWVAMAGPAMARPDHDNRRHGPHEGPGHMMRMFKGLDLSDAQRSQIEGILQANKADGQALRQRSKTLREQMSELDPMASDYSTETQMLANQAAELKREQVLHRSELRRQIAAVLTPEQRAELEAKMEAKQERFRERAERWASKPDA</sequence>
<comment type="similarity">
    <text evidence="2">Belongs to the CpxP/Spy family.</text>
</comment>
<dbReference type="PANTHER" id="PTHR38102:SF1">
    <property type="entry name" value="PERIPLASMIC CHAPERONE SPY"/>
    <property type="match status" value="1"/>
</dbReference>
<dbReference type="CDD" id="cd09916">
    <property type="entry name" value="CpxP_like"/>
    <property type="match status" value="1"/>
</dbReference>
<evidence type="ECO:0000313" key="8">
    <source>
        <dbReference type="Proteomes" id="UP000251800"/>
    </source>
</evidence>
<accession>A0A363UP28</accession>
<evidence type="ECO:0008006" key="9">
    <source>
        <dbReference type="Google" id="ProtNLM"/>
    </source>
</evidence>
<evidence type="ECO:0000256" key="6">
    <source>
        <dbReference type="SAM" id="Phobius"/>
    </source>
</evidence>
<evidence type="ECO:0000256" key="5">
    <source>
        <dbReference type="SAM" id="Coils"/>
    </source>
</evidence>
<dbReference type="EMBL" id="QEQK01000003">
    <property type="protein sequence ID" value="PWN57216.1"/>
    <property type="molecule type" value="Genomic_DNA"/>
</dbReference>
<dbReference type="GO" id="GO:0030288">
    <property type="term" value="C:outer membrane-bounded periplasmic space"/>
    <property type="evidence" value="ECO:0007669"/>
    <property type="project" value="TreeGrafter"/>
</dbReference>
<keyword evidence="6" id="KW-1133">Transmembrane helix</keyword>
<evidence type="ECO:0000256" key="2">
    <source>
        <dbReference type="ARBA" id="ARBA00008441"/>
    </source>
</evidence>
<dbReference type="AlphaFoldDB" id="A0A363UP28"/>
<name>A0A363UP28_9GAMM</name>
<proteinExistence type="inferred from homology"/>
<keyword evidence="6" id="KW-0472">Membrane</keyword>
<keyword evidence="6" id="KW-0812">Transmembrane</keyword>
<dbReference type="InterPro" id="IPR052211">
    <property type="entry name" value="Cpx_auxiliary_protein"/>
</dbReference>
<feature type="coiled-coil region" evidence="5">
    <location>
        <begin position="153"/>
        <end position="214"/>
    </location>
</feature>
<evidence type="ECO:0000256" key="3">
    <source>
        <dbReference type="ARBA" id="ARBA00022729"/>
    </source>
</evidence>
<dbReference type="InterPro" id="IPR012899">
    <property type="entry name" value="LTXXQ"/>
</dbReference>
<keyword evidence="8" id="KW-1185">Reference proteome</keyword>
<feature type="transmembrane region" description="Helical" evidence="6">
    <location>
        <begin position="66"/>
        <end position="86"/>
    </location>
</feature>
<evidence type="ECO:0000313" key="7">
    <source>
        <dbReference type="EMBL" id="PWN57216.1"/>
    </source>
</evidence>
<comment type="subcellular location">
    <subcellularLocation>
        <location evidence="1">Periplasm</location>
    </subcellularLocation>
</comment>
<keyword evidence="3" id="KW-0732">Signal</keyword>
<keyword evidence="5" id="KW-0175">Coiled coil</keyword>
<protein>
    <recommendedName>
        <fullName evidence="9">Zinc resistance-associated protein</fullName>
    </recommendedName>
</protein>
<dbReference type="Proteomes" id="UP000251800">
    <property type="component" value="Unassembled WGS sequence"/>
</dbReference>
<dbReference type="Gene3D" id="1.20.120.1490">
    <property type="match status" value="1"/>
</dbReference>
<reference evidence="7 8" key="1">
    <citation type="submission" date="2018-05" db="EMBL/GenBank/DDBJ databases">
        <title>Abyssibacter profundi OUC007T gen. nov., sp. nov, a marine bacterium isolated from seawater of the Mariana Trench.</title>
        <authorList>
            <person name="Zhou S."/>
        </authorList>
    </citation>
    <scope>NUCLEOTIDE SEQUENCE [LARGE SCALE GENOMIC DNA]</scope>
    <source>
        <strain evidence="7 8">OUC007</strain>
    </source>
</reference>
<dbReference type="Pfam" id="PF07813">
    <property type="entry name" value="LTXXQ"/>
    <property type="match status" value="1"/>
</dbReference>
<comment type="caution">
    <text evidence="7">The sequence shown here is derived from an EMBL/GenBank/DDBJ whole genome shotgun (WGS) entry which is preliminary data.</text>
</comment>
<evidence type="ECO:0000256" key="4">
    <source>
        <dbReference type="ARBA" id="ARBA00022764"/>
    </source>
</evidence>
<gene>
    <name evidence="7" type="ORF">DEH80_03720</name>
</gene>